<dbReference type="GO" id="GO:0090313">
    <property type="term" value="P:regulation of protein targeting to membrane"/>
    <property type="evidence" value="ECO:0007669"/>
    <property type="project" value="TreeGrafter"/>
</dbReference>
<reference evidence="4" key="1">
    <citation type="journal article" date="2021" name="Microorganisms">
        <title>Acidisoma silvae sp. nov. and Acidisomacellulosilytica sp. nov., Two Acidophilic Bacteria Isolated from Decaying Wood, Hydrolyzing Cellulose and Producing Poly-3-hydroxybutyrate.</title>
        <authorList>
            <person name="Mieszkin S."/>
            <person name="Pouder E."/>
            <person name="Uroz S."/>
            <person name="Simon-Colin C."/>
            <person name="Alain K."/>
        </authorList>
    </citation>
    <scope>NUCLEOTIDE SEQUENCE</scope>
    <source>
        <strain evidence="4">HW T2.11</strain>
    </source>
</reference>
<gene>
    <name evidence="4" type="ORF">ASILVAE211_09950</name>
</gene>
<keyword evidence="2" id="KW-0812">Transmembrane</keyword>
<proteinExistence type="predicted"/>
<dbReference type="InterPro" id="IPR052894">
    <property type="entry name" value="AsmA-related"/>
</dbReference>
<feature type="domain" description="AsmA" evidence="3">
    <location>
        <begin position="27"/>
        <end position="207"/>
    </location>
</feature>
<dbReference type="InterPro" id="IPR007844">
    <property type="entry name" value="AsmA"/>
</dbReference>
<evidence type="ECO:0000259" key="3">
    <source>
        <dbReference type="Pfam" id="PF05170"/>
    </source>
</evidence>
<reference evidence="4" key="2">
    <citation type="submission" date="2021-01" db="EMBL/GenBank/DDBJ databases">
        <authorList>
            <person name="Mieszkin S."/>
            <person name="Pouder E."/>
            <person name="Alain K."/>
        </authorList>
    </citation>
    <scope>NUCLEOTIDE SEQUENCE</scope>
    <source>
        <strain evidence="4">HW T2.11</strain>
    </source>
</reference>
<dbReference type="Proteomes" id="UP000708298">
    <property type="component" value="Unassembled WGS sequence"/>
</dbReference>
<evidence type="ECO:0000313" key="4">
    <source>
        <dbReference type="EMBL" id="MCB8875503.1"/>
    </source>
</evidence>
<dbReference type="EMBL" id="JAESVB010000003">
    <property type="protein sequence ID" value="MCB8875503.1"/>
    <property type="molecule type" value="Genomic_DNA"/>
</dbReference>
<feature type="region of interest" description="Disordered" evidence="1">
    <location>
        <begin position="529"/>
        <end position="558"/>
    </location>
</feature>
<evidence type="ECO:0000313" key="5">
    <source>
        <dbReference type="Proteomes" id="UP000708298"/>
    </source>
</evidence>
<keyword evidence="2" id="KW-0472">Membrane</keyword>
<comment type="caution">
    <text evidence="4">The sequence shown here is derived from an EMBL/GenBank/DDBJ whole genome shotgun (WGS) entry which is preliminary data.</text>
</comment>
<feature type="transmembrane region" description="Helical" evidence="2">
    <location>
        <begin position="25"/>
        <end position="48"/>
    </location>
</feature>
<dbReference type="GO" id="GO:0005886">
    <property type="term" value="C:plasma membrane"/>
    <property type="evidence" value="ECO:0007669"/>
    <property type="project" value="TreeGrafter"/>
</dbReference>
<sequence>MVDTPEDKPYRTSRPAARRRPWRRILLGGIAVIIVVPIAAVTAAVLTFNPNSYKDQITSAASQALGRPVTIAGPIAVKLSLIPTLTASDVRIANIAGGAAPLMARVSSIETRIALLPLLHHQIDIEALVLRHPTILLEKTADGRANWLFQPVSNTAAPAAVPAPPVTVDTGHGPWQVTVHSLDITDGTVDWRDDQAGQTATVQLPKASLAAQGDANARPEDEPLAIDADLLWQKQPIHLAGKTGPIAHLTNPADQSSWPVQLTVTAAGATLSAQGGVTDPRQARGYDLTLQAQVPALEAITPLLPPGLLPAGQSLPPLHGVALGAHLADGGQGGPHFSNLSLQAQASDLSSLAPGLKLDSLSLVTPAPDQPVSVNILGDRQGLAFTLSGSLGPMAVPTPGAAPVPLPVDLTLNAAQSNLHAQGTIQDPWTMHGLSLALSAQIANLALLAPLAGAPLPAFTSLNGTGTLTDAAGTGGLAQGVALTAVNLTAPQGDLEGALNIAFAPRLFIGATLRSAKLDLDQVLNAAQTAPAPAPQPATAQPAPAAAAPVATPPAKAAGPRKLIPDIALPIASLKSFDAAANLGFADLHFGGADYRALVAHASLSGGLLSLQPSSVVVPGGQLLAAGTIDTRPPVPTESFAMQAQNLAIAPLLNALRIPVAANGLVQVFANLTASGATTRQIAGSVSGHFGLASVDGVIDAHALSSLIAPAIRAGGVVPAELLNAAGQVPMRCLAIRLDATNGEAAVNALLLDTPRLLVQGTGSLNFGQESLNLALTPELYLGEMAVTVPLDMGGTFADPHAGKVGKVVIAQQPGQSGSNGLNGLVQSLIGGGKHTAPAVSPACGPALTLARNGQPGPTPSGNADAGILQKPMNLFQKLLNGQ</sequence>
<keyword evidence="5" id="KW-1185">Reference proteome</keyword>
<dbReference type="RefSeq" id="WP_227321149.1">
    <property type="nucleotide sequence ID" value="NZ_JAESVB010000003.1"/>
</dbReference>
<dbReference type="AlphaFoldDB" id="A0A963YQZ3"/>
<organism evidence="4 5">
    <name type="scientific">Acidisoma silvae</name>
    <dbReference type="NCBI Taxonomy" id="2802396"/>
    <lineage>
        <taxon>Bacteria</taxon>
        <taxon>Pseudomonadati</taxon>
        <taxon>Pseudomonadota</taxon>
        <taxon>Alphaproteobacteria</taxon>
        <taxon>Acetobacterales</taxon>
        <taxon>Acidocellaceae</taxon>
        <taxon>Acidisoma</taxon>
    </lineage>
</organism>
<dbReference type="Pfam" id="PF05170">
    <property type="entry name" value="AsmA"/>
    <property type="match status" value="2"/>
</dbReference>
<feature type="domain" description="AsmA" evidence="3">
    <location>
        <begin position="433"/>
        <end position="748"/>
    </location>
</feature>
<accession>A0A963YQZ3</accession>
<name>A0A963YQZ3_9PROT</name>
<keyword evidence="2" id="KW-1133">Transmembrane helix</keyword>
<evidence type="ECO:0000256" key="2">
    <source>
        <dbReference type="SAM" id="Phobius"/>
    </source>
</evidence>
<dbReference type="PANTHER" id="PTHR30441:SF4">
    <property type="entry name" value="PROTEIN ASMA"/>
    <property type="match status" value="1"/>
</dbReference>
<evidence type="ECO:0000256" key="1">
    <source>
        <dbReference type="SAM" id="MobiDB-lite"/>
    </source>
</evidence>
<dbReference type="PANTHER" id="PTHR30441">
    <property type="entry name" value="DUF748 DOMAIN-CONTAINING PROTEIN"/>
    <property type="match status" value="1"/>
</dbReference>
<protein>
    <submittedName>
        <fullName evidence="4">AsmA family protein</fullName>
    </submittedName>
</protein>